<evidence type="ECO:0000313" key="3">
    <source>
        <dbReference type="Proteomes" id="UP001210380"/>
    </source>
</evidence>
<name>A0ABT4UTL1_9PSEU</name>
<dbReference type="Pfam" id="PF12079">
    <property type="entry name" value="DUF3558"/>
    <property type="match status" value="1"/>
</dbReference>
<dbReference type="RefSeq" id="WP_270947641.1">
    <property type="nucleotide sequence ID" value="NZ_JAQGLA010000006.1"/>
</dbReference>
<comment type="caution">
    <text evidence="2">The sequence shown here is derived from an EMBL/GenBank/DDBJ whole genome shotgun (WGS) entry which is preliminary data.</text>
</comment>
<reference evidence="2 3" key="1">
    <citation type="submission" date="2022-11" db="EMBL/GenBank/DDBJ databases">
        <title>Draft genome sequence of Saccharopolyspora sp. WRP15-2 isolated from rhizosphere soils of wild rice in Thailand.</title>
        <authorList>
            <person name="Duangmal K."/>
            <person name="Kammanee S."/>
            <person name="Muangham S."/>
        </authorList>
    </citation>
    <scope>NUCLEOTIDE SEQUENCE [LARGE SCALE GENOMIC DNA]</scope>
    <source>
        <strain evidence="2 3">WRP15-2</strain>
    </source>
</reference>
<keyword evidence="3" id="KW-1185">Reference proteome</keyword>
<evidence type="ECO:0000256" key="1">
    <source>
        <dbReference type="SAM" id="SignalP"/>
    </source>
</evidence>
<dbReference type="Proteomes" id="UP001210380">
    <property type="component" value="Unassembled WGS sequence"/>
</dbReference>
<keyword evidence="1" id="KW-0732">Signal</keyword>
<accession>A0ABT4UTL1</accession>
<proteinExistence type="predicted"/>
<feature type="signal peptide" evidence="1">
    <location>
        <begin position="1"/>
        <end position="21"/>
    </location>
</feature>
<organism evidence="2 3">
    <name type="scientific">Saccharopolyspora oryzae</name>
    <dbReference type="NCBI Taxonomy" id="2997343"/>
    <lineage>
        <taxon>Bacteria</taxon>
        <taxon>Bacillati</taxon>
        <taxon>Actinomycetota</taxon>
        <taxon>Actinomycetes</taxon>
        <taxon>Pseudonocardiales</taxon>
        <taxon>Pseudonocardiaceae</taxon>
        <taxon>Saccharopolyspora</taxon>
    </lineage>
</organism>
<dbReference type="EMBL" id="JAQGLA010000006">
    <property type="protein sequence ID" value="MDA3625057.1"/>
    <property type="molecule type" value="Genomic_DNA"/>
</dbReference>
<feature type="chain" id="PRO_5046586428" evidence="1">
    <location>
        <begin position="22"/>
        <end position="175"/>
    </location>
</feature>
<dbReference type="InterPro" id="IPR024520">
    <property type="entry name" value="DUF3558"/>
</dbReference>
<sequence length="175" mass="17974">MRTTRVAAVAAAGIATLLLSACSGGQTGGNPETTSAASSGLAGFDPCTALSSSELQNLGVSGESKPYNKQGEVGCDYEGDDLLLTVLKAEGRDLAAWEGRRNNFDSLTKNDVGGRQGLQGIALGGTGQGVCNQFVDAGKDSLDIVVVLESDRVKDTDPCAKALEVAQVVEQKLPK</sequence>
<evidence type="ECO:0000313" key="2">
    <source>
        <dbReference type="EMBL" id="MDA3625057.1"/>
    </source>
</evidence>
<dbReference type="PROSITE" id="PS51257">
    <property type="entry name" value="PROKAR_LIPOPROTEIN"/>
    <property type="match status" value="1"/>
</dbReference>
<protein>
    <submittedName>
        <fullName evidence="2">DUF3558 domain-containing protein</fullName>
    </submittedName>
</protein>
<gene>
    <name evidence="2" type="ORF">OU415_06405</name>
</gene>